<dbReference type="AlphaFoldDB" id="A0AAE0F7H7"/>
<dbReference type="EMBL" id="LGRX02023585">
    <property type="protein sequence ID" value="KAK3254439.1"/>
    <property type="molecule type" value="Genomic_DNA"/>
</dbReference>
<keyword evidence="3" id="KW-1185">Reference proteome</keyword>
<dbReference type="Proteomes" id="UP001190700">
    <property type="component" value="Unassembled WGS sequence"/>
</dbReference>
<feature type="compositionally biased region" description="Polar residues" evidence="1">
    <location>
        <begin position="205"/>
        <end position="215"/>
    </location>
</feature>
<organism evidence="2 3">
    <name type="scientific">Cymbomonas tetramitiformis</name>
    <dbReference type="NCBI Taxonomy" id="36881"/>
    <lineage>
        <taxon>Eukaryota</taxon>
        <taxon>Viridiplantae</taxon>
        <taxon>Chlorophyta</taxon>
        <taxon>Pyramimonadophyceae</taxon>
        <taxon>Pyramimonadales</taxon>
        <taxon>Pyramimonadaceae</taxon>
        <taxon>Cymbomonas</taxon>
    </lineage>
</organism>
<reference evidence="2 3" key="1">
    <citation type="journal article" date="2015" name="Genome Biol. Evol.">
        <title>Comparative Genomics of a Bacterivorous Green Alga Reveals Evolutionary Causalities and Consequences of Phago-Mixotrophic Mode of Nutrition.</title>
        <authorList>
            <person name="Burns J.A."/>
            <person name="Paasch A."/>
            <person name="Narechania A."/>
            <person name="Kim E."/>
        </authorList>
    </citation>
    <scope>NUCLEOTIDE SEQUENCE [LARGE SCALE GENOMIC DNA]</scope>
    <source>
        <strain evidence="2 3">PLY_AMNH</strain>
    </source>
</reference>
<protein>
    <submittedName>
        <fullName evidence="2">Uncharacterized protein</fullName>
    </submittedName>
</protein>
<feature type="region of interest" description="Disordered" evidence="1">
    <location>
        <begin position="125"/>
        <end position="153"/>
    </location>
</feature>
<feature type="region of interest" description="Disordered" evidence="1">
    <location>
        <begin position="185"/>
        <end position="215"/>
    </location>
</feature>
<comment type="caution">
    <text evidence="2">The sequence shown here is derived from an EMBL/GenBank/DDBJ whole genome shotgun (WGS) entry which is preliminary data.</text>
</comment>
<evidence type="ECO:0000313" key="3">
    <source>
        <dbReference type="Proteomes" id="UP001190700"/>
    </source>
</evidence>
<name>A0AAE0F7H7_9CHLO</name>
<evidence type="ECO:0000313" key="2">
    <source>
        <dbReference type="EMBL" id="KAK3254439.1"/>
    </source>
</evidence>
<evidence type="ECO:0000256" key="1">
    <source>
        <dbReference type="SAM" id="MobiDB-lite"/>
    </source>
</evidence>
<gene>
    <name evidence="2" type="ORF">CYMTET_36347</name>
</gene>
<proteinExistence type="predicted"/>
<feature type="region of interest" description="Disordered" evidence="1">
    <location>
        <begin position="49"/>
        <end position="107"/>
    </location>
</feature>
<accession>A0AAE0F7H7</accession>
<sequence length="253" mass="27299">MSQLAEVQTTGGIFSPQLGILLHSMPSPTCATSFVDTPTVNIARHGRRAGTSKTWMGKGTGNEGDESVGLGGNSELPRHLNQRKGDETERGVASSLHTPHKDPVHNGAFKVPLALDSLSEISAFHSGLPSSRTRNLNRDGRGSHRYQLPSQPGGTGLCEYLSYNYDKEAANLRWSRGSKAKLLSSQASKHASRGEHPASSCGRVPSSQSEPNFQLHRTNNGAHAFAQPPLKSEAMDPTPGNGRTWYPFGFTWE</sequence>